<keyword evidence="1" id="KW-1133">Transmembrane helix</keyword>
<dbReference type="EMBL" id="VSSQ01027268">
    <property type="protein sequence ID" value="MPM76418.1"/>
    <property type="molecule type" value="Genomic_DNA"/>
</dbReference>
<feature type="transmembrane region" description="Helical" evidence="1">
    <location>
        <begin position="20"/>
        <end position="40"/>
    </location>
</feature>
<evidence type="ECO:0000256" key="1">
    <source>
        <dbReference type="SAM" id="Phobius"/>
    </source>
</evidence>
<name>A0A645CHN7_9ZZZZ</name>
<accession>A0A645CHN7</accession>
<sequence length="230" mass="25218">MQHGKTFLEARLGKVIKEDAAHAALFAAVLVAEILVTPLLEARIQIIAKRRERVAANGVKVHRVFIKAVIRRQIHATAKPAHWLFTGLACGNHAHIHVNGGHIGVAWVKHQRHAHGLERRARQFRPVLRGRWRQLRTLHVREATARALEHAAVFHDLGDAVALQALLGALAPGVLQKACATHVGGPFDGFERLGDPRLQIHEVVAHTAHAVGRIELGGGVVHHECCLTAR</sequence>
<evidence type="ECO:0000313" key="2">
    <source>
        <dbReference type="EMBL" id="MPM76418.1"/>
    </source>
</evidence>
<dbReference type="AlphaFoldDB" id="A0A645CHN7"/>
<organism evidence="2">
    <name type="scientific">bioreactor metagenome</name>
    <dbReference type="NCBI Taxonomy" id="1076179"/>
    <lineage>
        <taxon>unclassified sequences</taxon>
        <taxon>metagenomes</taxon>
        <taxon>ecological metagenomes</taxon>
    </lineage>
</organism>
<keyword evidence="1" id="KW-0472">Membrane</keyword>
<keyword evidence="1" id="KW-0812">Transmembrane</keyword>
<comment type="caution">
    <text evidence="2">The sequence shown here is derived from an EMBL/GenBank/DDBJ whole genome shotgun (WGS) entry which is preliminary data.</text>
</comment>
<gene>
    <name evidence="2" type="ORF">SDC9_123416</name>
</gene>
<reference evidence="2" key="1">
    <citation type="submission" date="2019-08" db="EMBL/GenBank/DDBJ databases">
        <authorList>
            <person name="Kucharzyk K."/>
            <person name="Murdoch R.W."/>
            <person name="Higgins S."/>
            <person name="Loffler F."/>
        </authorList>
    </citation>
    <scope>NUCLEOTIDE SEQUENCE</scope>
</reference>
<proteinExistence type="predicted"/>
<protein>
    <submittedName>
        <fullName evidence="2">Uncharacterized protein</fullName>
    </submittedName>
</protein>